<dbReference type="Pfam" id="PF13822">
    <property type="entry name" value="ACC_epsilon"/>
    <property type="match status" value="1"/>
</dbReference>
<dbReference type="AlphaFoldDB" id="A0AAF0YUH2"/>
<protein>
    <submittedName>
        <fullName evidence="2">Acyl-CoA carboxylase subunit epsilon</fullName>
    </submittedName>
</protein>
<proteinExistence type="predicted"/>
<gene>
    <name evidence="2" type="ORF">CYJ47_09390</name>
</gene>
<feature type="region of interest" description="Disordered" evidence="1">
    <location>
        <begin position="1"/>
        <end position="25"/>
    </location>
</feature>
<reference evidence="2" key="1">
    <citation type="submission" date="2017-12" db="EMBL/GenBank/DDBJ databases">
        <authorList>
            <person name="Thomas-White K."/>
            <person name="Wolfe A.J."/>
        </authorList>
    </citation>
    <scope>NUCLEOTIDE SEQUENCE</scope>
    <source>
        <strain evidence="2">UMB0763</strain>
    </source>
</reference>
<evidence type="ECO:0000256" key="1">
    <source>
        <dbReference type="SAM" id="MobiDB-lite"/>
    </source>
</evidence>
<feature type="region of interest" description="Disordered" evidence="1">
    <location>
        <begin position="58"/>
        <end position="83"/>
    </location>
</feature>
<accession>A0AAF0YUH2</accession>
<evidence type="ECO:0000313" key="3">
    <source>
        <dbReference type="Proteomes" id="UP000234560"/>
    </source>
</evidence>
<dbReference type="GO" id="GO:0003989">
    <property type="term" value="F:acetyl-CoA carboxylase activity"/>
    <property type="evidence" value="ECO:0007669"/>
    <property type="project" value="InterPro"/>
</dbReference>
<organism evidence="2 3">
    <name type="scientific">Corynebacterium pyruviciproducens</name>
    <dbReference type="NCBI Taxonomy" id="598660"/>
    <lineage>
        <taxon>Bacteria</taxon>
        <taxon>Bacillati</taxon>
        <taxon>Actinomycetota</taxon>
        <taxon>Actinomycetes</taxon>
        <taxon>Mycobacteriales</taxon>
        <taxon>Corynebacteriaceae</taxon>
        <taxon>Corynebacterium</taxon>
    </lineage>
</organism>
<dbReference type="EMBL" id="CP136958">
    <property type="protein sequence ID" value="WOT01478.1"/>
    <property type="molecule type" value="Genomic_DNA"/>
</dbReference>
<evidence type="ECO:0000313" key="2">
    <source>
        <dbReference type="EMBL" id="WOT01478.1"/>
    </source>
</evidence>
<dbReference type="GO" id="GO:0004658">
    <property type="term" value="F:propionyl-CoA carboxylase activity"/>
    <property type="evidence" value="ECO:0007669"/>
    <property type="project" value="InterPro"/>
</dbReference>
<dbReference type="InterPro" id="IPR032716">
    <property type="entry name" value="ACC_epsilon"/>
</dbReference>
<dbReference type="KEGG" id="cpyr:CYJ47_09390"/>
<name>A0AAF0YUH2_9CORY</name>
<sequence>MSEKKTNAPELTVIDGEGTDAGHESANKPLFRVIKGNPTEEELGALTAVLSTLNAEAEEEAAKDRHQPINNWGSFSERLDRPQTFNPNAFRNCRFF</sequence>
<dbReference type="RefSeq" id="WP_101677838.1">
    <property type="nucleotide sequence ID" value="NZ_CP136958.1"/>
</dbReference>
<dbReference type="Proteomes" id="UP000234560">
    <property type="component" value="Chromosome"/>
</dbReference>
<reference evidence="2" key="2">
    <citation type="submission" date="2023-10" db="EMBL/GenBank/DDBJ databases">
        <authorList>
            <person name="Choi B."/>
        </authorList>
    </citation>
    <scope>NUCLEOTIDE SEQUENCE</scope>
    <source>
        <strain evidence="2">UMB0763</strain>
    </source>
</reference>